<dbReference type="GO" id="GO:0008773">
    <property type="term" value="F:[protein-PII] uridylyltransferase activity"/>
    <property type="evidence" value="ECO:0007669"/>
    <property type="project" value="UniProtKB-UniRule"/>
</dbReference>
<keyword evidence="4 8" id="KW-0378">Hydrolase</keyword>
<dbReference type="InterPro" id="IPR045865">
    <property type="entry name" value="ACT-like_dom_sf"/>
</dbReference>
<evidence type="ECO:0000313" key="11">
    <source>
        <dbReference type="EMBL" id="ASK77825.1"/>
    </source>
</evidence>
<dbReference type="NCBIfam" id="TIGR01693">
    <property type="entry name" value="UTase_glnD"/>
    <property type="match status" value="1"/>
</dbReference>
<dbReference type="PROSITE" id="PS51671">
    <property type="entry name" value="ACT"/>
    <property type="match status" value="2"/>
</dbReference>
<evidence type="ECO:0000313" key="12">
    <source>
        <dbReference type="Proteomes" id="UP000242175"/>
    </source>
</evidence>
<dbReference type="PANTHER" id="PTHR47320">
    <property type="entry name" value="BIFUNCTIONAL URIDYLYLTRANSFERASE/URIDYLYL-REMOVING ENZYME"/>
    <property type="match status" value="1"/>
</dbReference>
<dbReference type="InterPro" id="IPR010043">
    <property type="entry name" value="UTase/UR"/>
</dbReference>
<sequence length="857" mass="99734">MDKKLSLQELKSKLIGFNDTQKKQFLQNPDSAEKLIHERASYIDHLVCLIWDNCFSKDLKQLLSLVAVGGYGRNELHPFSDIDILILLSKEKIDDEIESKISTFVNFLWDLKLEIGHSVRTAEQTIKIAKVELSVATNLLESRLIVGDNKLYTKLMDIIRGDFVWNSKNFFLAKKEEQDKRRIQYKGTGYNLEPDLKSSPGTLRDIHTIDWIVNKHFRTNDKEKIVRKGFFIESEYRELEQCKKFLWKLRFALHISLKRKDNRLTFESQTIVSKELGYSGENNEAVEKMMKELYRVIRVVLELNGLLMQLFEQTILKSNKKNTILRVLDDNYQVVNNLIDVKKPALFQSKPESILELFIKITQDTSIVGVSAKTIRLLRSSQTKITKDLIDIPSARKKFMTLLKAPNFLKRTYHMLNDFNILSNYFPQWRFIVGQMQFDLFHVYTVDEHSIKLLSKLKNFEENSKEHPLCSRVFNNTSKKYIIILACLFHDIGKGRKGDHSEIGANEVYNFALKHDLSISDAETLHWLVKNHLLMSLTAQKRDIYDPEEIISFSKKVKSLERLEYLLCLTVADICATNPSLWNGWKRSLISELYKQTKSILIDKVNSYPDIRLKIRTNKLDALKIMGFKEPPLEIKKLWRKFGAEYFLRHNSNQIAFHTKEVLMSSSLPNIAIKENKEIGGTEIFVYCDNENFLFSKLVHVLDRKKLNIVSADIFSAKNKYIIDYFLILDVNHKPLQSNRYNELRRSLTKAIEDKHLIKNNTHNYKNSVFNVKPKVNFPKTISKSHSILEITAMDKLGLLTEISEIFSQENIILKSAKIATIGEKAQDTFVITNLNDSCLTETQKERLKLTILQRMI</sequence>
<dbReference type="OrthoDB" id="9758038at2"/>
<dbReference type="GO" id="GO:0008081">
    <property type="term" value="F:phosphoric diester hydrolase activity"/>
    <property type="evidence" value="ECO:0007669"/>
    <property type="project" value="UniProtKB-UniRule"/>
</dbReference>
<comment type="cofactor">
    <cofactor evidence="8">
        <name>Mg(2+)</name>
        <dbReference type="ChEBI" id="CHEBI:18420"/>
    </cofactor>
</comment>
<comment type="domain">
    <text evidence="8">Has four distinct domains: an N-terminal nucleotidyltransferase (NT) domain responsible for UTase activity, a central HD domain that encodes UR activity, and two C-terminal ACT domains that seem to have a role in glutamine sensing.</text>
</comment>
<dbReference type="PIRSF" id="PIRSF006288">
    <property type="entry name" value="PII_uridyltransf"/>
    <property type="match status" value="1"/>
</dbReference>
<comment type="catalytic activity">
    <reaction evidence="8">
        <text>[protein-PII]-L-tyrosine + UTP = [protein-PII]-uridylyl-L-tyrosine + diphosphate</text>
        <dbReference type="Rhea" id="RHEA:13673"/>
        <dbReference type="Rhea" id="RHEA-COMP:12147"/>
        <dbReference type="Rhea" id="RHEA-COMP:12148"/>
        <dbReference type="ChEBI" id="CHEBI:33019"/>
        <dbReference type="ChEBI" id="CHEBI:46398"/>
        <dbReference type="ChEBI" id="CHEBI:46858"/>
        <dbReference type="ChEBI" id="CHEBI:90602"/>
        <dbReference type="EC" id="2.7.7.59"/>
    </reaction>
</comment>
<dbReference type="SUPFAM" id="SSF109604">
    <property type="entry name" value="HD-domain/PDEase-like"/>
    <property type="match status" value="1"/>
</dbReference>
<dbReference type="PANTHER" id="PTHR47320:SF1">
    <property type="entry name" value="BIFUNCTIONAL URIDYLYLTRANSFERASE_URIDYLYL-REMOVING ENZYME"/>
    <property type="match status" value="1"/>
</dbReference>
<evidence type="ECO:0000256" key="5">
    <source>
        <dbReference type="ARBA" id="ARBA00022842"/>
    </source>
</evidence>
<feature type="domain" description="HD" evidence="10">
    <location>
        <begin position="446"/>
        <end position="566"/>
    </location>
</feature>
<protein>
    <recommendedName>
        <fullName evidence="8">Bifunctional uridylyltransferase/uridylyl-removing enzyme</fullName>
        <shortName evidence="8">UTase/UR</shortName>
    </recommendedName>
    <alternativeName>
        <fullName evidence="8">Bifunctional [protein-PII] modification enzyme</fullName>
    </alternativeName>
    <alternativeName>
        <fullName evidence="8">Bifunctional nitrogen sensor protein</fullName>
    </alternativeName>
    <domain>
        <recommendedName>
            <fullName evidence="8">[Protein-PII] uridylyltransferase</fullName>
            <shortName evidence="8">PII uridylyltransferase</shortName>
            <shortName evidence="8">UTase</shortName>
            <ecNumber evidence="8">2.7.7.59</ecNumber>
        </recommendedName>
    </domain>
    <domain>
        <recommendedName>
            <fullName evidence="8">[Protein-PII]-UMP uridylyl-removing enzyme</fullName>
            <shortName evidence="8">UR</shortName>
            <ecNumber evidence="8">3.1.4.-</ecNumber>
        </recommendedName>
    </domain>
</protein>
<dbReference type="KEGG" id="pmai:CF386_01430"/>
<proteinExistence type="inferred from homology"/>
<dbReference type="CDD" id="cd04899">
    <property type="entry name" value="ACT_ACR-UUR-like_2"/>
    <property type="match status" value="1"/>
</dbReference>
<organism evidence="11 12">
    <name type="scientific">Paraphotobacterium marinum</name>
    <dbReference type="NCBI Taxonomy" id="1755811"/>
    <lineage>
        <taxon>Bacteria</taxon>
        <taxon>Pseudomonadati</taxon>
        <taxon>Pseudomonadota</taxon>
        <taxon>Gammaproteobacteria</taxon>
        <taxon>Vibrionales</taxon>
        <taxon>Vibrionaceae</taxon>
        <taxon>Paraphotobacterium</taxon>
    </lineage>
</organism>
<evidence type="ECO:0000256" key="4">
    <source>
        <dbReference type="ARBA" id="ARBA00022801"/>
    </source>
</evidence>
<feature type="domain" description="ACT" evidence="9">
    <location>
        <begin position="788"/>
        <end position="857"/>
    </location>
</feature>
<comment type="activity regulation">
    <text evidence="8">Uridylyltransferase (UTase) activity is inhibited by glutamine, while glutamine activates uridylyl-removing (UR) activity.</text>
</comment>
<dbReference type="EC" id="3.1.4.-" evidence="8"/>
<comment type="catalytic activity">
    <reaction evidence="8">
        <text>[protein-PII]-uridylyl-L-tyrosine + H2O = [protein-PII]-L-tyrosine + UMP + H(+)</text>
        <dbReference type="Rhea" id="RHEA:48600"/>
        <dbReference type="Rhea" id="RHEA-COMP:12147"/>
        <dbReference type="Rhea" id="RHEA-COMP:12148"/>
        <dbReference type="ChEBI" id="CHEBI:15377"/>
        <dbReference type="ChEBI" id="CHEBI:15378"/>
        <dbReference type="ChEBI" id="CHEBI:46858"/>
        <dbReference type="ChEBI" id="CHEBI:57865"/>
        <dbReference type="ChEBI" id="CHEBI:90602"/>
    </reaction>
</comment>
<dbReference type="CDD" id="cd04900">
    <property type="entry name" value="ACT_UUR-like_1"/>
    <property type="match status" value="1"/>
</dbReference>
<keyword evidence="3" id="KW-0677">Repeat</keyword>
<keyword evidence="6 8" id="KW-0511">Multifunctional enzyme</keyword>
<evidence type="ECO:0000256" key="7">
    <source>
        <dbReference type="ARBA" id="ARBA00047968"/>
    </source>
</evidence>
<evidence type="ECO:0000256" key="8">
    <source>
        <dbReference type="HAMAP-Rule" id="MF_00277"/>
    </source>
</evidence>
<evidence type="ECO:0000259" key="9">
    <source>
        <dbReference type="PROSITE" id="PS51671"/>
    </source>
</evidence>
<dbReference type="InterPro" id="IPR003607">
    <property type="entry name" value="HD/PDEase_dom"/>
</dbReference>
<dbReference type="Pfam" id="PF08335">
    <property type="entry name" value="GlnD_UR_UTase"/>
    <property type="match status" value="1"/>
</dbReference>
<feature type="region of interest" description="Uridylyltransferase" evidence="8">
    <location>
        <begin position="1"/>
        <end position="327"/>
    </location>
</feature>
<keyword evidence="12" id="KW-1185">Reference proteome</keyword>
<comment type="caution">
    <text evidence="8">Lacks conserved residue(s) required for the propagation of feature annotation.</text>
</comment>
<accession>A0A220VBU7</accession>
<dbReference type="InterPro" id="IPR013546">
    <property type="entry name" value="PII_UdlTrfase/GS_AdlTrfase"/>
</dbReference>
<dbReference type="RefSeq" id="WP_089072735.1">
    <property type="nucleotide sequence ID" value="NZ_CBCSAM010000015.1"/>
</dbReference>
<dbReference type="PROSITE" id="PS51831">
    <property type="entry name" value="HD"/>
    <property type="match status" value="1"/>
</dbReference>
<dbReference type="SUPFAM" id="SSF81301">
    <property type="entry name" value="Nucleotidyltransferase"/>
    <property type="match status" value="1"/>
</dbReference>
<dbReference type="HAMAP" id="MF_00277">
    <property type="entry name" value="PII_uridylyl_transf"/>
    <property type="match status" value="1"/>
</dbReference>
<dbReference type="SUPFAM" id="SSF55021">
    <property type="entry name" value="ACT-like"/>
    <property type="match status" value="1"/>
</dbReference>
<name>A0A220VBU7_9GAMM</name>
<comment type="catalytic activity">
    <reaction evidence="7">
        <text>guanosine 3',5'-bis(diphosphate) + H2O = GDP + diphosphate + H(+)</text>
        <dbReference type="Rhea" id="RHEA:14253"/>
        <dbReference type="ChEBI" id="CHEBI:15377"/>
        <dbReference type="ChEBI" id="CHEBI:15378"/>
        <dbReference type="ChEBI" id="CHEBI:33019"/>
        <dbReference type="ChEBI" id="CHEBI:58189"/>
        <dbReference type="ChEBI" id="CHEBI:77828"/>
        <dbReference type="EC" id="3.1.7.2"/>
    </reaction>
</comment>
<evidence type="ECO:0000259" key="10">
    <source>
        <dbReference type="PROSITE" id="PS51831"/>
    </source>
</evidence>
<dbReference type="CDD" id="cd00077">
    <property type="entry name" value="HDc"/>
    <property type="match status" value="1"/>
</dbReference>
<dbReference type="InterPro" id="IPR002912">
    <property type="entry name" value="ACT_dom"/>
</dbReference>
<dbReference type="SMART" id="SM00471">
    <property type="entry name" value="HDc"/>
    <property type="match status" value="1"/>
</dbReference>
<dbReference type="AlphaFoldDB" id="A0A220VBU7"/>
<evidence type="ECO:0000256" key="3">
    <source>
        <dbReference type="ARBA" id="ARBA00022737"/>
    </source>
</evidence>
<dbReference type="InterPro" id="IPR006674">
    <property type="entry name" value="HD_domain"/>
</dbReference>
<comment type="similarity">
    <text evidence="8">Belongs to the GlnD family.</text>
</comment>
<dbReference type="GO" id="GO:0006808">
    <property type="term" value="P:regulation of nitrogen utilization"/>
    <property type="evidence" value="ECO:0007669"/>
    <property type="project" value="UniProtKB-UniRule"/>
</dbReference>
<reference evidence="11 12" key="1">
    <citation type="journal article" date="2016" name="Int. J. Syst. Evol. Microbiol.">
        <title>Paraphotobacterium marinum gen. nov., sp. nov., a member of the family Vibrionaceae, isolated from surface seawater.</title>
        <authorList>
            <person name="Huang Z."/>
            <person name="Dong C."/>
            <person name="Shao Z."/>
        </authorList>
    </citation>
    <scope>NUCLEOTIDE SEQUENCE [LARGE SCALE GENOMIC DNA]</scope>
    <source>
        <strain evidence="11 12">NSCS20N07D</strain>
    </source>
</reference>
<dbReference type="Pfam" id="PF01909">
    <property type="entry name" value="NTP_transf_2"/>
    <property type="match status" value="1"/>
</dbReference>
<dbReference type="Proteomes" id="UP000242175">
    <property type="component" value="Chromosome large"/>
</dbReference>
<comment type="function">
    <text evidence="8">Modifies, by uridylylation and deuridylylation, the PII regulatory proteins (GlnB and homologs), in response to the nitrogen status of the cell that GlnD senses through the glutamine level. Under low glutamine levels, catalyzes the conversion of the PII proteins and UTP to PII-UMP and PPi, while under higher glutamine levels, GlnD hydrolyzes PII-UMP to PII and UMP (deuridylylation). Thus, controls uridylylation state and activity of the PII proteins, and plays an important role in the regulation of nitrogen metabolism.</text>
</comment>
<evidence type="ECO:0000256" key="2">
    <source>
        <dbReference type="ARBA" id="ARBA00022695"/>
    </source>
</evidence>
<feature type="domain" description="ACT" evidence="9">
    <location>
        <begin position="683"/>
        <end position="760"/>
    </location>
</feature>
<gene>
    <name evidence="8 11" type="primary">glnD</name>
    <name evidence="11" type="ORF">CF386_01430</name>
</gene>
<dbReference type="Pfam" id="PF01966">
    <property type="entry name" value="HD"/>
    <property type="match status" value="1"/>
</dbReference>
<keyword evidence="5 8" id="KW-0460">Magnesium</keyword>
<evidence type="ECO:0000256" key="6">
    <source>
        <dbReference type="ARBA" id="ARBA00023268"/>
    </source>
</evidence>
<dbReference type="CDD" id="cd05401">
    <property type="entry name" value="NT_GlnE_GlnD_like"/>
    <property type="match status" value="1"/>
</dbReference>
<dbReference type="Gene3D" id="1.10.3210.10">
    <property type="entry name" value="Hypothetical protein af1432"/>
    <property type="match status" value="1"/>
</dbReference>
<keyword evidence="1 8" id="KW-0808">Transferase</keyword>
<evidence type="ECO:0000256" key="1">
    <source>
        <dbReference type="ARBA" id="ARBA00022679"/>
    </source>
</evidence>
<dbReference type="Gene3D" id="3.30.460.10">
    <property type="entry name" value="Beta Polymerase, domain 2"/>
    <property type="match status" value="1"/>
</dbReference>
<dbReference type="InterPro" id="IPR043519">
    <property type="entry name" value="NT_sf"/>
</dbReference>
<dbReference type="InterPro" id="IPR002934">
    <property type="entry name" value="Polymerase_NTP_transf_dom"/>
</dbReference>
<dbReference type="EC" id="2.7.7.59" evidence="8"/>
<keyword evidence="2 8" id="KW-0548">Nucleotidyltransferase</keyword>
<dbReference type="GO" id="GO:0008893">
    <property type="term" value="F:guanosine-3',5'-bis(diphosphate) 3'-diphosphatase activity"/>
    <property type="evidence" value="ECO:0007669"/>
    <property type="project" value="UniProtKB-EC"/>
</dbReference>
<dbReference type="EMBL" id="CP022355">
    <property type="protein sequence ID" value="ASK77825.1"/>
    <property type="molecule type" value="Genomic_DNA"/>
</dbReference>